<proteinExistence type="predicted"/>
<keyword evidence="4" id="KW-1185">Reference proteome</keyword>
<evidence type="ECO:0000313" key="3">
    <source>
        <dbReference type="EMBL" id="ORX80655.1"/>
    </source>
</evidence>
<name>A0A1Y1X4T2_9FUNG</name>
<dbReference type="AlphaFoldDB" id="A0A1Y1X4T2"/>
<dbReference type="PANTHER" id="PTHR10845">
    <property type="entry name" value="REGULATOR OF G PROTEIN SIGNALING"/>
    <property type="match status" value="1"/>
</dbReference>
<dbReference type="PANTHER" id="PTHR10845:SF192">
    <property type="entry name" value="DOUBLE HIT, ISOFORM B"/>
    <property type="match status" value="1"/>
</dbReference>
<dbReference type="PROSITE" id="PS50132">
    <property type="entry name" value="RGS"/>
    <property type="match status" value="1"/>
</dbReference>
<feature type="region of interest" description="Disordered" evidence="1">
    <location>
        <begin position="242"/>
        <end position="288"/>
    </location>
</feature>
<protein>
    <recommendedName>
        <fullName evidence="2">RGS domain-containing protein</fullName>
    </recommendedName>
</protein>
<evidence type="ECO:0000259" key="2">
    <source>
        <dbReference type="PROSITE" id="PS50132"/>
    </source>
</evidence>
<evidence type="ECO:0000256" key="1">
    <source>
        <dbReference type="SAM" id="MobiDB-lite"/>
    </source>
</evidence>
<dbReference type="InterPro" id="IPR016137">
    <property type="entry name" value="RGS"/>
</dbReference>
<dbReference type="SMART" id="SM00315">
    <property type="entry name" value="RGS"/>
    <property type="match status" value="1"/>
</dbReference>
<sequence>MDGENRIQSQRLSCADESEQRTKYPLRGILANKYPPPYSYADYRAFCLTELSHDNVDFYSEACIYRAEALKRFSKVTSGGEDETSSNQGSRYLEFDKLKNIQSDYSSQQNLAHQQQTKQLEEGDRQYLTYILQDISRSYIQTGAPKEINLSQVIRSRLIQYIYDGNNLHPDILLPAMNKAFEMMKTESYPRFLRAILSGQYRSKVAESPSPNTNASSRNLFHENVEIVFPNMKENELKEAEKRQSKEVKNDNQAATLKEKELSAQKPEVIKKTAEMSEKPANGESTSKCCCLIQ</sequence>
<comment type="caution">
    <text evidence="3">The sequence shown here is derived from an EMBL/GenBank/DDBJ whole genome shotgun (WGS) entry which is preliminary data.</text>
</comment>
<dbReference type="InterPro" id="IPR044926">
    <property type="entry name" value="RGS_subdomain_2"/>
</dbReference>
<feature type="domain" description="RGS" evidence="2">
    <location>
        <begin position="43"/>
        <end position="195"/>
    </location>
</feature>
<dbReference type="EMBL" id="MCFG01000139">
    <property type="protein sequence ID" value="ORX80655.1"/>
    <property type="molecule type" value="Genomic_DNA"/>
</dbReference>
<dbReference type="OrthoDB" id="10266999at2759"/>
<gene>
    <name evidence="3" type="ORF">BCR32DRAFT_327624</name>
</gene>
<dbReference type="Pfam" id="PF00615">
    <property type="entry name" value="RGS"/>
    <property type="match status" value="1"/>
</dbReference>
<reference evidence="3 4" key="2">
    <citation type="submission" date="2016-08" db="EMBL/GenBank/DDBJ databases">
        <title>Pervasive Adenine N6-methylation of Active Genes in Fungi.</title>
        <authorList>
            <consortium name="DOE Joint Genome Institute"/>
            <person name="Mondo S.J."/>
            <person name="Dannebaum R.O."/>
            <person name="Kuo R.C."/>
            <person name="Labutti K."/>
            <person name="Haridas S."/>
            <person name="Kuo A."/>
            <person name="Salamov A."/>
            <person name="Ahrendt S.R."/>
            <person name="Lipzen A."/>
            <person name="Sullivan W."/>
            <person name="Andreopoulos W.B."/>
            <person name="Clum A."/>
            <person name="Lindquist E."/>
            <person name="Daum C."/>
            <person name="Ramamoorthy G.K."/>
            <person name="Gryganskyi A."/>
            <person name="Culley D."/>
            <person name="Magnuson J.K."/>
            <person name="James T.Y."/>
            <person name="O'Malley M.A."/>
            <person name="Stajich J.E."/>
            <person name="Spatafora J.W."/>
            <person name="Visel A."/>
            <person name="Grigoriev I.V."/>
        </authorList>
    </citation>
    <scope>NUCLEOTIDE SEQUENCE [LARGE SCALE GENOMIC DNA]</scope>
    <source>
        <strain evidence="3 4">S4</strain>
    </source>
</reference>
<organism evidence="3 4">
    <name type="scientific">Anaeromyces robustus</name>
    <dbReference type="NCBI Taxonomy" id="1754192"/>
    <lineage>
        <taxon>Eukaryota</taxon>
        <taxon>Fungi</taxon>
        <taxon>Fungi incertae sedis</taxon>
        <taxon>Chytridiomycota</taxon>
        <taxon>Chytridiomycota incertae sedis</taxon>
        <taxon>Neocallimastigomycetes</taxon>
        <taxon>Neocallimastigales</taxon>
        <taxon>Neocallimastigaceae</taxon>
        <taxon>Anaeromyces</taxon>
    </lineage>
</organism>
<dbReference type="Gene3D" id="1.10.167.10">
    <property type="entry name" value="Regulator of G-protein Signalling 4, domain 2"/>
    <property type="match status" value="1"/>
</dbReference>
<evidence type="ECO:0000313" key="4">
    <source>
        <dbReference type="Proteomes" id="UP000193944"/>
    </source>
</evidence>
<dbReference type="Proteomes" id="UP000193944">
    <property type="component" value="Unassembled WGS sequence"/>
</dbReference>
<accession>A0A1Y1X4T2</accession>
<feature type="compositionally biased region" description="Basic and acidic residues" evidence="1">
    <location>
        <begin position="257"/>
        <end position="278"/>
    </location>
</feature>
<reference evidence="3 4" key="1">
    <citation type="submission" date="2016-08" db="EMBL/GenBank/DDBJ databases">
        <title>A Parts List for Fungal Cellulosomes Revealed by Comparative Genomics.</title>
        <authorList>
            <consortium name="DOE Joint Genome Institute"/>
            <person name="Haitjema C.H."/>
            <person name="Gilmore S.P."/>
            <person name="Henske J.K."/>
            <person name="Solomon K.V."/>
            <person name="De Groot R."/>
            <person name="Kuo A."/>
            <person name="Mondo S.J."/>
            <person name="Salamov A.A."/>
            <person name="Labutti K."/>
            <person name="Zhao Z."/>
            <person name="Chiniquy J."/>
            <person name="Barry K."/>
            <person name="Brewer H.M."/>
            <person name="Purvine S.O."/>
            <person name="Wright A.T."/>
            <person name="Boxma B."/>
            <person name="Van Alen T."/>
            <person name="Hackstein J.H."/>
            <person name="Baker S.E."/>
            <person name="Grigoriev I.V."/>
            <person name="O'Malley M.A."/>
        </authorList>
    </citation>
    <scope>NUCLEOTIDE SEQUENCE [LARGE SCALE GENOMIC DNA]</scope>
    <source>
        <strain evidence="3 4">S4</strain>
    </source>
</reference>
<dbReference type="SUPFAM" id="SSF48097">
    <property type="entry name" value="Regulator of G-protein signaling, RGS"/>
    <property type="match status" value="1"/>
</dbReference>
<dbReference type="InterPro" id="IPR036305">
    <property type="entry name" value="RGS_sf"/>
</dbReference>